<sequence length="337" mass="35834">MTVLEFRVRSPLRLLLVPPPRYGPASAEHAGIEEVLTELREHLISFGHEAALADPEQPAPATGSVLRLAEELRPHLVHEHAPTAQPAVPAFPAPTLVTVHGPVAPDVPARPGAGLVAVSQAQRRSAPRLPWIATVHNAVALHRWPFRPRDRKEDHVLVLGRCAPGEGIDTAILAARAAGRRTVLALRCSGPDEQEHFDAAVRPLLGPDTACLGEPTAEQRAELLGRAGCLLLPGRRPEPCGTAAVEAMACGTPVVALRHGAPAETVIHGVTGVLAAREEELAAAIGPAARLDPRACREHVRRRFTGKAMALGYERTYLSFLSGNRARAGGRGDRPVA</sequence>
<dbReference type="EMBL" id="JACHJO010000004">
    <property type="protein sequence ID" value="MBB6119404.1"/>
    <property type="molecule type" value="Genomic_DNA"/>
</dbReference>
<gene>
    <name evidence="3" type="ORF">FHS13_001353</name>
</gene>
<dbReference type="Pfam" id="PF00534">
    <property type="entry name" value="Glycos_transf_1"/>
    <property type="match status" value="1"/>
</dbReference>
<evidence type="ECO:0000256" key="1">
    <source>
        <dbReference type="ARBA" id="ARBA00022679"/>
    </source>
</evidence>
<dbReference type="Proteomes" id="UP000536604">
    <property type="component" value="Unassembled WGS sequence"/>
</dbReference>
<dbReference type="GO" id="GO:0016757">
    <property type="term" value="F:glycosyltransferase activity"/>
    <property type="evidence" value="ECO:0007669"/>
    <property type="project" value="InterPro"/>
</dbReference>
<keyword evidence="4" id="KW-1185">Reference proteome</keyword>
<dbReference type="Gene3D" id="3.40.50.2000">
    <property type="entry name" value="Glycogen Phosphorylase B"/>
    <property type="match status" value="2"/>
</dbReference>
<keyword evidence="1 3" id="KW-0808">Transferase</keyword>
<evidence type="ECO:0000259" key="2">
    <source>
        <dbReference type="Pfam" id="PF00534"/>
    </source>
</evidence>
<dbReference type="RefSeq" id="WP_184289265.1">
    <property type="nucleotide sequence ID" value="NZ_JACHJO010000004.1"/>
</dbReference>
<dbReference type="SUPFAM" id="SSF53756">
    <property type="entry name" value="UDP-Glycosyltransferase/glycogen phosphorylase"/>
    <property type="match status" value="1"/>
</dbReference>
<feature type="domain" description="Glycosyl transferase family 1" evidence="2">
    <location>
        <begin position="150"/>
        <end position="285"/>
    </location>
</feature>
<dbReference type="AlphaFoldDB" id="A0A841IMW1"/>
<evidence type="ECO:0000313" key="3">
    <source>
        <dbReference type="EMBL" id="MBB6119404.1"/>
    </source>
</evidence>
<dbReference type="PANTHER" id="PTHR12526:SF595">
    <property type="entry name" value="BLL5217 PROTEIN"/>
    <property type="match status" value="1"/>
</dbReference>
<reference evidence="3 4" key="1">
    <citation type="submission" date="2020-08" db="EMBL/GenBank/DDBJ databases">
        <title>Genomic Encyclopedia of Type Strains, Phase III (KMG-III): the genomes of soil and plant-associated and newly described type strains.</title>
        <authorList>
            <person name="Whitman W."/>
        </authorList>
    </citation>
    <scope>NUCLEOTIDE SEQUENCE [LARGE SCALE GENOMIC DNA]</scope>
    <source>
        <strain evidence="3 4">CECT 8712</strain>
    </source>
</reference>
<organism evidence="3 4">
    <name type="scientific">Nocardiopsis algeriensis</name>
    <dbReference type="NCBI Taxonomy" id="1478215"/>
    <lineage>
        <taxon>Bacteria</taxon>
        <taxon>Bacillati</taxon>
        <taxon>Actinomycetota</taxon>
        <taxon>Actinomycetes</taxon>
        <taxon>Streptosporangiales</taxon>
        <taxon>Nocardiopsidaceae</taxon>
        <taxon>Nocardiopsis</taxon>
    </lineage>
</organism>
<proteinExistence type="predicted"/>
<accession>A0A841IMW1</accession>
<dbReference type="PANTHER" id="PTHR12526">
    <property type="entry name" value="GLYCOSYLTRANSFERASE"/>
    <property type="match status" value="1"/>
</dbReference>
<protein>
    <submittedName>
        <fullName evidence="3">Glycosyltransferase involved in cell wall biosynthesis</fullName>
    </submittedName>
</protein>
<comment type="caution">
    <text evidence="3">The sequence shown here is derived from an EMBL/GenBank/DDBJ whole genome shotgun (WGS) entry which is preliminary data.</text>
</comment>
<evidence type="ECO:0000313" key="4">
    <source>
        <dbReference type="Proteomes" id="UP000536604"/>
    </source>
</evidence>
<name>A0A841IMW1_9ACTN</name>
<dbReference type="InterPro" id="IPR001296">
    <property type="entry name" value="Glyco_trans_1"/>
</dbReference>